<sequence length="378" mass="38819">MSRVALSALVFAAVAYAQSSVPTFPATPLISFSFPHPTDAPEQVYGPDRTFVRGPQSGYNRCNSTTENQNSLCQTSFVNDITDFCLWAPQTSNSTIADTEGEEVAWCTKKGHGTRIMLDGTLQGIQVLNTPDYTMITGLIDQTKVNIQSGDAGGELDSGGQDTAGNPIGGLMYSTRFSPNNAGQIIHWTEFIGNNQFCIKICKNDGTNPEGFCQHTLDRIGLGFNCPSKYTLGGGTSAGTFEVCDSDNMIVPGIYTLPGGTTTSYAQPPESLGPIQTVPYTPVAAASSNCVTSASSALYTDLLTVSTSATPSASGSATGSAGTTKATGSGAAASGSASRSGSASGANSTGASQSGADALHMSMVATALGTLFAVAFFA</sequence>
<evidence type="ECO:0000313" key="2">
    <source>
        <dbReference type="Proteomes" id="UP001055072"/>
    </source>
</evidence>
<dbReference type="EMBL" id="MU274906">
    <property type="protein sequence ID" value="KAI0090901.1"/>
    <property type="molecule type" value="Genomic_DNA"/>
</dbReference>
<proteinExistence type="predicted"/>
<gene>
    <name evidence="1" type="ORF">BDY19DRAFT_991511</name>
</gene>
<name>A0ACB8U9J1_9APHY</name>
<comment type="caution">
    <text evidence="1">The sequence shown here is derived from an EMBL/GenBank/DDBJ whole genome shotgun (WGS) entry which is preliminary data.</text>
</comment>
<dbReference type="Proteomes" id="UP001055072">
    <property type="component" value="Unassembled WGS sequence"/>
</dbReference>
<keyword evidence="2" id="KW-1185">Reference proteome</keyword>
<reference evidence="1" key="1">
    <citation type="journal article" date="2021" name="Environ. Microbiol.">
        <title>Gene family expansions and transcriptome signatures uncover fungal adaptations to wood decay.</title>
        <authorList>
            <person name="Hage H."/>
            <person name="Miyauchi S."/>
            <person name="Viragh M."/>
            <person name="Drula E."/>
            <person name="Min B."/>
            <person name="Chaduli D."/>
            <person name="Navarro D."/>
            <person name="Favel A."/>
            <person name="Norest M."/>
            <person name="Lesage-Meessen L."/>
            <person name="Balint B."/>
            <person name="Merenyi Z."/>
            <person name="de Eugenio L."/>
            <person name="Morin E."/>
            <person name="Martinez A.T."/>
            <person name="Baldrian P."/>
            <person name="Stursova M."/>
            <person name="Martinez M.J."/>
            <person name="Novotny C."/>
            <person name="Magnuson J.K."/>
            <person name="Spatafora J.W."/>
            <person name="Maurice S."/>
            <person name="Pangilinan J."/>
            <person name="Andreopoulos W."/>
            <person name="LaButti K."/>
            <person name="Hundley H."/>
            <person name="Na H."/>
            <person name="Kuo A."/>
            <person name="Barry K."/>
            <person name="Lipzen A."/>
            <person name="Henrissat B."/>
            <person name="Riley R."/>
            <person name="Ahrendt S."/>
            <person name="Nagy L.G."/>
            <person name="Grigoriev I.V."/>
            <person name="Martin F."/>
            <person name="Rosso M.N."/>
        </authorList>
    </citation>
    <scope>NUCLEOTIDE SEQUENCE</scope>
    <source>
        <strain evidence="1">CBS 384.51</strain>
    </source>
</reference>
<organism evidence="1 2">
    <name type="scientific">Irpex rosettiformis</name>
    <dbReference type="NCBI Taxonomy" id="378272"/>
    <lineage>
        <taxon>Eukaryota</taxon>
        <taxon>Fungi</taxon>
        <taxon>Dikarya</taxon>
        <taxon>Basidiomycota</taxon>
        <taxon>Agaricomycotina</taxon>
        <taxon>Agaricomycetes</taxon>
        <taxon>Polyporales</taxon>
        <taxon>Irpicaceae</taxon>
        <taxon>Irpex</taxon>
    </lineage>
</organism>
<evidence type="ECO:0000313" key="1">
    <source>
        <dbReference type="EMBL" id="KAI0090901.1"/>
    </source>
</evidence>
<protein>
    <submittedName>
        <fullName evidence="1">Uncharacterized protein</fullName>
    </submittedName>
</protein>
<accession>A0ACB8U9J1</accession>